<evidence type="ECO:0000256" key="1">
    <source>
        <dbReference type="SAM" id="Phobius"/>
    </source>
</evidence>
<keyword evidence="1" id="KW-1133">Transmembrane helix</keyword>
<protein>
    <submittedName>
        <fullName evidence="2">Copper-binding protein</fullName>
    </submittedName>
</protein>
<keyword evidence="1" id="KW-0472">Membrane</keyword>
<organism evidence="2 3">
    <name type="scientific">Pseudenterobacter timonensis</name>
    <dbReference type="NCBI Taxonomy" id="1755099"/>
    <lineage>
        <taxon>Bacteria</taxon>
        <taxon>Pseudomonadati</taxon>
        <taxon>Pseudomonadota</taxon>
        <taxon>Gammaproteobacteria</taxon>
        <taxon>Enterobacterales</taxon>
        <taxon>Enterobacteriaceae</taxon>
        <taxon>Pseudenterobacter</taxon>
    </lineage>
</organism>
<sequence length="129" mass="14064">MTIRTGSTQHKNRQLKAVVLLVVACFVMLICLTQRASILHNMQVRAAALSVTAEKSVQEGASSALSPCELSAHSLLAAQPLHFDAILLLPGLLVLLLAALIKISVLPRPTILFRPPLLRIHLKNCVFRE</sequence>
<gene>
    <name evidence="2" type="ORF">O7047_12255</name>
</gene>
<name>A0AAE4IVH4_9ENTR</name>
<feature type="transmembrane region" description="Helical" evidence="1">
    <location>
        <begin position="85"/>
        <end position="105"/>
    </location>
</feature>
<dbReference type="EMBL" id="JAQGEC010000010">
    <property type="protein sequence ID" value="MDR9890994.1"/>
    <property type="molecule type" value="Genomic_DNA"/>
</dbReference>
<proteinExistence type="predicted"/>
<keyword evidence="1" id="KW-0812">Transmembrane</keyword>
<reference evidence="2" key="1">
    <citation type="submission" date="2022-12" db="EMBL/GenBank/DDBJ databases">
        <title>NDM-1 containing novel ST 2018 Pseudenterobacter timonensis.</title>
        <authorList>
            <person name="Halder G."/>
            <person name="Mandal S."/>
            <person name="Dutta S."/>
        </authorList>
    </citation>
    <scope>NUCLEOTIDE SEQUENCE</scope>
    <source>
        <strain evidence="2">CNCI147</strain>
    </source>
</reference>
<dbReference type="RefSeq" id="WP_310826402.1">
    <property type="nucleotide sequence ID" value="NZ_JAQGEC010000010.1"/>
</dbReference>
<comment type="caution">
    <text evidence="2">The sequence shown here is derived from an EMBL/GenBank/DDBJ whole genome shotgun (WGS) entry which is preliminary data.</text>
</comment>
<dbReference type="AlphaFoldDB" id="A0AAE4IVH4"/>
<accession>A0AAE4IVH4</accession>
<feature type="transmembrane region" description="Helical" evidence="1">
    <location>
        <begin position="17"/>
        <end position="36"/>
    </location>
</feature>
<dbReference type="Proteomes" id="UP001248822">
    <property type="component" value="Unassembled WGS sequence"/>
</dbReference>
<evidence type="ECO:0000313" key="2">
    <source>
        <dbReference type="EMBL" id="MDR9890994.1"/>
    </source>
</evidence>
<evidence type="ECO:0000313" key="3">
    <source>
        <dbReference type="Proteomes" id="UP001248822"/>
    </source>
</evidence>